<dbReference type="Proteomes" id="UP000238413">
    <property type="component" value="Chromosome"/>
</dbReference>
<dbReference type="RefSeq" id="WP_099505279.1">
    <property type="nucleotide sequence ID" value="NZ_CP026652.1"/>
</dbReference>
<reference evidence="1 2" key="1">
    <citation type="submission" date="2018-02" db="EMBL/GenBank/DDBJ databases">
        <title>Complete genome sequence of Streptomyces dengpaensis, the producer of angucyclines.</title>
        <authorList>
            <person name="Yumei L."/>
        </authorList>
    </citation>
    <scope>NUCLEOTIDE SEQUENCE [LARGE SCALE GENOMIC DNA]</scope>
    <source>
        <strain evidence="1 2">XZHG99</strain>
    </source>
</reference>
<name>A0ABN5I5X4_9ACTN</name>
<gene>
    <name evidence="1" type="ORF">C4B68_24975</name>
</gene>
<proteinExistence type="predicted"/>
<accession>A0ABN5I5X4</accession>
<sequence length="74" mass="8021">MDDSLSFESFLRGAGKAAYKAMEDHGRGEYDEFALHGGVTVERLAKAALVPRRTTKRAAPLLGCRPFVLPVQGS</sequence>
<keyword evidence="2" id="KW-1185">Reference proteome</keyword>
<dbReference type="EMBL" id="CP026652">
    <property type="protein sequence ID" value="AVH58488.1"/>
    <property type="molecule type" value="Genomic_DNA"/>
</dbReference>
<evidence type="ECO:0000313" key="2">
    <source>
        <dbReference type="Proteomes" id="UP000238413"/>
    </source>
</evidence>
<evidence type="ECO:0000313" key="1">
    <source>
        <dbReference type="EMBL" id="AVH58488.1"/>
    </source>
</evidence>
<organism evidence="1 2">
    <name type="scientific">Streptomyces dengpaensis</name>
    <dbReference type="NCBI Taxonomy" id="2049881"/>
    <lineage>
        <taxon>Bacteria</taxon>
        <taxon>Bacillati</taxon>
        <taxon>Actinomycetota</taxon>
        <taxon>Actinomycetes</taxon>
        <taxon>Kitasatosporales</taxon>
        <taxon>Streptomycetaceae</taxon>
        <taxon>Streptomyces</taxon>
    </lineage>
</organism>
<protein>
    <submittedName>
        <fullName evidence="1">Uncharacterized protein</fullName>
    </submittedName>
</protein>